<evidence type="ECO:0000313" key="2">
    <source>
        <dbReference type="EMBL" id="KAJ1187497.1"/>
    </source>
</evidence>
<evidence type="ECO:0000313" key="3">
    <source>
        <dbReference type="Proteomes" id="UP001066276"/>
    </source>
</evidence>
<name>A0AAV7UF08_PLEWA</name>
<dbReference type="AlphaFoldDB" id="A0AAV7UF08"/>
<dbReference type="EMBL" id="JANPWB010000005">
    <property type="protein sequence ID" value="KAJ1187497.1"/>
    <property type="molecule type" value="Genomic_DNA"/>
</dbReference>
<dbReference type="Proteomes" id="UP001066276">
    <property type="component" value="Chromosome 3_1"/>
</dbReference>
<keyword evidence="3" id="KW-1185">Reference proteome</keyword>
<feature type="region of interest" description="Disordered" evidence="1">
    <location>
        <begin position="1"/>
        <end position="108"/>
    </location>
</feature>
<evidence type="ECO:0000256" key="1">
    <source>
        <dbReference type="SAM" id="MobiDB-lite"/>
    </source>
</evidence>
<organism evidence="2 3">
    <name type="scientific">Pleurodeles waltl</name>
    <name type="common">Iberian ribbed newt</name>
    <dbReference type="NCBI Taxonomy" id="8319"/>
    <lineage>
        <taxon>Eukaryota</taxon>
        <taxon>Metazoa</taxon>
        <taxon>Chordata</taxon>
        <taxon>Craniata</taxon>
        <taxon>Vertebrata</taxon>
        <taxon>Euteleostomi</taxon>
        <taxon>Amphibia</taxon>
        <taxon>Batrachia</taxon>
        <taxon>Caudata</taxon>
        <taxon>Salamandroidea</taxon>
        <taxon>Salamandridae</taxon>
        <taxon>Pleurodelinae</taxon>
        <taxon>Pleurodeles</taxon>
    </lineage>
</organism>
<accession>A0AAV7UF08</accession>
<feature type="compositionally biased region" description="Basic and acidic residues" evidence="1">
    <location>
        <begin position="77"/>
        <end position="94"/>
    </location>
</feature>
<gene>
    <name evidence="2" type="ORF">NDU88_004272</name>
</gene>
<protein>
    <submittedName>
        <fullName evidence="2">Uncharacterized protein</fullName>
    </submittedName>
</protein>
<proteinExistence type="predicted"/>
<reference evidence="2" key="1">
    <citation type="journal article" date="2022" name="bioRxiv">
        <title>Sequencing and chromosome-scale assembly of the giantPleurodeles waltlgenome.</title>
        <authorList>
            <person name="Brown T."/>
            <person name="Elewa A."/>
            <person name="Iarovenko S."/>
            <person name="Subramanian E."/>
            <person name="Araus A.J."/>
            <person name="Petzold A."/>
            <person name="Susuki M."/>
            <person name="Suzuki K.-i.T."/>
            <person name="Hayashi T."/>
            <person name="Toyoda A."/>
            <person name="Oliveira C."/>
            <person name="Osipova E."/>
            <person name="Leigh N.D."/>
            <person name="Simon A."/>
            <person name="Yun M.H."/>
        </authorList>
    </citation>
    <scope>NUCLEOTIDE SEQUENCE</scope>
    <source>
        <strain evidence="2">20211129_DDA</strain>
        <tissue evidence="2">Liver</tissue>
    </source>
</reference>
<sequence length="108" mass="11227">MPLEGAAPLRRGETGVGGPVGSWSRARVTTGPTILGPGGGPQRREREQIGGSTCHLDLELSSLSAEEDQDSNPVEQTAREGHTRSGGERGHKEAQGLSLAGGLMSLRD</sequence>
<comment type="caution">
    <text evidence="2">The sequence shown here is derived from an EMBL/GenBank/DDBJ whole genome shotgun (WGS) entry which is preliminary data.</text>
</comment>